<dbReference type="Proteomes" id="UP000034951">
    <property type="component" value="Unassembled WGS sequence"/>
</dbReference>
<proteinExistence type="predicted"/>
<dbReference type="EMBL" id="LCDE01000001">
    <property type="protein sequence ID" value="KKS46626.1"/>
    <property type="molecule type" value="Genomic_DNA"/>
</dbReference>
<feature type="compositionally biased region" description="Pro residues" evidence="1">
    <location>
        <begin position="66"/>
        <end position="94"/>
    </location>
</feature>
<evidence type="ECO:0000313" key="2">
    <source>
        <dbReference type="EMBL" id="KKS46626.1"/>
    </source>
</evidence>
<accession>A0A0G1BK32</accession>
<evidence type="ECO:0000313" key="3">
    <source>
        <dbReference type="Proteomes" id="UP000034951"/>
    </source>
</evidence>
<reference evidence="2 3" key="1">
    <citation type="journal article" date="2015" name="Nature">
        <title>rRNA introns, odd ribosomes, and small enigmatic genomes across a large radiation of phyla.</title>
        <authorList>
            <person name="Brown C.T."/>
            <person name="Hug L.A."/>
            <person name="Thomas B.C."/>
            <person name="Sharon I."/>
            <person name="Castelle C.J."/>
            <person name="Singh A."/>
            <person name="Wilkins M.J."/>
            <person name="Williams K.H."/>
            <person name="Banfield J.F."/>
        </authorList>
    </citation>
    <scope>NUCLEOTIDE SEQUENCE [LARGE SCALE GENOMIC DNA]</scope>
</reference>
<name>A0A0G1BK32_9BACT</name>
<comment type="caution">
    <text evidence="2">The sequence shown here is derived from an EMBL/GenBank/DDBJ whole genome shotgun (WGS) entry which is preliminary data.</text>
</comment>
<evidence type="ECO:0000256" key="1">
    <source>
        <dbReference type="SAM" id="MobiDB-lite"/>
    </source>
</evidence>
<protein>
    <submittedName>
        <fullName evidence="2">Uncharacterized protein</fullName>
    </submittedName>
</protein>
<dbReference type="AlphaFoldDB" id="A0A0G1BK32"/>
<organism evidence="2 3">
    <name type="scientific">Candidatus Azambacteria bacterium GW2011_GWA1_42_19</name>
    <dbReference type="NCBI Taxonomy" id="1618609"/>
    <lineage>
        <taxon>Bacteria</taxon>
        <taxon>Candidatus Azamiibacteriota</taxon>
    </lineage>
</organism>
<sequence>MKWLSAILAAISVLFNNDAPKVETPAVLNSAIIAYTDTYYVPTVADPGNFPRAKTIKLTVSVPAPVQQPTPPPPTPPISPPPAPPPPPSPPPAGDPYLALVEPVTSWLRMNFTLAGDGFETPQPREFGEIKIDREYWKIEVFSYWAVGVTPLKPPVENDYFKLEVYEKGTNKLIYTMRSGKEDSFHKFQVFKKSGEYYFKTYTKPIMTYEINLFVSPKIAQ</sequence>
<gene>
    <name evidence="2" type="ORF">UV10_C0001G0083</name>
</gene>
<feature type="region of interest" description="Disordered" evidence="1">
    <location>
        <begin position="63"/>
        <end position="95"/>
    </location>
</feature>